<organism evidence="2">
    <name type="scientific">Spirodela intermedia</name>
    <name type="common">Intermediate duckweed</name>
    <dbReference type="NCBI Taxonomy" id="51605"/>
    <lineage>
        <taxon>Eukaryota</taxon>
        <taxon>Viridiplantae</taxon>
        <taxon>Streptophyta</taxon>
        <taxon>Embryophyta</taxon>
        <taxon>Tracheophyta</taxon>
        <taxon>Spermatophyta</taxon>
        <taxon>Magnoliopsida</taxon>
        <taxon>Liliopsida</taxon>
        <taxon>Araceae</taxon>
        <taxon>Lemnoideae</taxon>
        <taxon>Spirodela</taxon>
    </lineage>
</organism>
<keyword evidence="3" id="KW-1185">Reference proteome</keyword>
<reference evidence="2 3" key="1">
    <citation type="submission" date="2019-12" db="EMBL/GenBank/DDBJ databases">
        <authorList>
            <person name="Scholz U."/>
            <person name="Mascher M."/>
            <person name="Fiebig A."/>
        </authorList>
    </citation>
    <scope>NUCLEOTIDE SEQUENCE</scope>
</reference>
<name>A0A7I8J5A3_SPIIN</name>
<evidence type="ECO:0000313" key="3">
    <source>
        <dbReference type="Proteomes" id="UP001189122"/>
    </source>
</evidence>
<evidence type="ECO:0000256" key="1">
    <source>
        <dbReference type="SAM" id="MobiDB-lite"/>
    </source>
</evidence>
<feature type="region of interest" description="Disordered" evidence="1">
    <location>
        <begin position="62"/>
        <end position="86"/>
    </location>
</feature>
<gene>
    <name evidence="2" type="ORF">SI7747_09011797</name>
</gene>
<sequence>MNIIEMKMPTLHESYNLQFYTLSFSKSLGVVSQTQWVEAAAGVQRVGDLTERPAGHAVALDGAHEDDLGGPDGQDALGVHQAGVPR</sequence>
<dbReference type="EMBL" id="CACRZD030000009">
    <property type="protein sequence ID" value="CAA6665408.1"/>
    <property type="molecule type" value="Genomic_DNA"/>
</dbReference>
<proteinExistence type="predicted"/>
<accession>A0A7I8J5A3</accession>
<protein>
    <submittedName>
        <fullName evidence="2">Uncharacterized protein</fullName>
    </submittedName>
</protein>
<dbReference type="EMBL" id="LR743596">
    <property type="protein sequence ID" value="CAA2626080.1"/>
    <property type="molecule type" value="Genomic_DNA"/>
</dbReference>
<dbReference type="AlphaFoldDB" id="A0A7I8J5A3"/>
<dbReference type="Proteomes" id="UP001189122">
    <property type="component" value="Unassembled WGS sequence"/>
</dbReference>
<evidence type="ECO:0000313" key="2">
    <source>
        <dbReference type="EMBL" id="CAA2626080.1"/>
    </source>
</evidence>